<organism evidence="4">
    <name type="scientific">Penicillium chrysogenum</name>
    <name type="common">Penicillium notatum</name>
    <dbReference type="NCBI Taxonomy" id="5076"/>
    <lineage>
        <taxon>Eukaryota</taxon>
        <taxon>Fungi</taxon>
        <taxon>Dikarya</taxon>
        <taxon>Ascomycota</taxon>
        <taxon>Pezizomycotina</taxon>
        <taxon>Eurotiomycetes</taxon>
        <taxon>Eurotiomycetidae</taxon>
        <taxon>Eurotiales</taxon>
        <taxon>Aspergillaceae</taxon>
        <taxon>Penicillium</taxon>
        <taxon>Penicillium chrysogenum species complex</taxon>
    </lineage>
</organism>
<feature type="compositionally biased region" description="Polar residues" evidence="2">
    <location>
        <begin position="650"/>
        <end position="661"/>
    </location>
</feature>
<feature type="region of interest" description="Disordered" evidence="2">
    <location>
        <begin position="1583"/>
        <end position="1617"/>
    </location>
</feature>
<dbReference type="PANTHER" id="PTHR19879">
    <property type="entry name" value="TRANSCRIPTION INITIATION FACTOR TFIID"/>
    <property type="match status" value="1"/>
</dbReference>
<dbReference type="Pfam" id="PF00400">
    <property type="entry name" value="WD40"/>
    <property type="match status" value="4"/>
</dbReference>
<feature type="region of interest" description="Disordered" evidence="2">
    <location>
        <begin position="634"/>
        <end position="739"/>
    </location>
</feature>
<dbReference type="SUPFAM" id="SSF50998">
    <property type="entry name" value="Quinoprotein alcohol dehydrogenase-like"/>
    <property type="match status" value="1"/>
</dbReference>
<feature type="compositionally biased region" description="Polar residues" evidence="2">
    <location>
        <begin position="698"/>
        <end position="712"/>
    </location>
</feature>
<dbReference type="InterPro" id="IPR011047">
    <property type="entry name" value="Quinoprotein_ADH-like_sf"/>
</dbReference>
<dbReference type="SMART" id="SM00320">
    <property type="entry name" value="WD40"/>
    <property type="match status" value="8"/>
</dbReference>
<proteinExistence type="predicted"/>
<sequence length="1937" mass="215261">MGDTIDLLGLAGTWLAALLAVVALAGIIPAYILYRESQTGHYEALSLIDDQLHEYISKGYTLLPGKKFFRTVKVPNLTMPPRITAGNQPPSQLRIQRKCDLLDREGSPSLTAWVNFANLLRAYSICPPFTGKIKVSGKESLLPVHRSWILLLGLVDRYDRREGYGLFEGEASEPEWSDLGGDALYGLSGILESNRPMRSRINFRMHNITHMAKIPSVMPADDMSLRNLFFLFLGYIPAADGSLLCSELVSDEMSSSRITRCVPRSTDTRTNFFYKLKILEPNEIPLRHRRLAGEVGIRLPRIRRVSLHKTHPVDKSRTNPGSSEEHGELDGVQYQRIDRDASNIKMWMDPSDSKTMVLSLLQLNMNSHSFLCDDHLLDFFERLLPERNNDYLQYLAYEGTDILQIKNEEKNLLKNAISEVPQYERSSIRSRRRTSALTALEGLVKRLVEAYQISTWAMQTIAILSLIGRDFITRLLCESSHVDPQAMFVIDVPGKRVRVPALSVYAETQFEFDFAVVFKVPIGEEGPTDTSLPLWKVMLAALYGDIKWQMWSTVFPAWYLSSFHAGLDRIVYIPGQNFLDEDTLGGHMRDVASACEEITGLLRGLRDDQARRERNRRSRHHHLPFYEEEVELDSDWSSKGSGGKDDQGAYSETSSAISMTRNLGFMRSRQSQGPSYGRRDPPSSYEPIRPEDLPRPHTASSDSLSDKSTPVTAASEGPQVSYPKPPLSLLSPPSALTQEQQEEYFPGLRQTLSAPSDAIDLMNRARDHERVNKHNVIAAECIELLSGPGTLVRNICHLESPGSARIDINSQDVAVALPPHVQYACRYWVYHLGHGECTLTDEDQVTAFLKCHLLHWLEGLALIGCIFESIAMIKTLLSLVDSSSFYVSPFLTDLLRFVQRNVSIVDIAPLQLYSAIIWLPESSITRRVYLHQVSISMPQLPVVQTQWSTVCLTLEEPDGGHLCSTTALAFSSDGELIASGDNSGVVKVWDSKTGQLLHTMARDDDDDEIEAVAFSPDCRLLASAKCGVNFHGGVVQVHESRIGTKLHELEFHTTDISYPRAVAYSRDGKVLAVGGGNGVITLWDLTSGNSKRRLEGHTEAVTAVSFSADGLLASGSDDKTARLWNPESEQLLRTFEGLSNPVWMVGFAAHGHLLIGLTNGVVKTWDMQDGGTVETLTAPRRDVDHYEIIRPVLSSSGQLLALPVEDIVELSDAFSGGMTHVVRGGLRQAKPLALSPDDMFIAVARQTSIEMRELCHENVIDSSVPLYQPCEKMEFSSDGRLLASAGHERLDLWDAATGRNIHTYKDHDGWLTNHVSKVIFSPDSRWLVFRAGITSYKWDISRGLSGIRPIPSNGVGSLRFAFSPDSKVLAQEISATGHVQLWSVQTLEPLHAFPVHKGVGDMAFSPDNKCFACGLVSGDIRRWDLDTEIPHRTLTHRTGMVIKVALSSDSKLLASSTHSEVIIWDWATGSALRTFTPETEVTELSFCNEDNFLKTDQEVFPVNGSSTAPPPKEFPRFGFSPDGSWITRNGSNFLWLPSEYRAVALALYGSRLALALETGRVIFIGFKHSGDLFSVSAGTKQLAPSSPQAHPNLGWQVPSSSKTKLDRKPNTYTPLKPTDKTKDFLRDLFTVLPPDGKQNLAGEVLGCADDEKLRQLVQSIRTGLLIPIKAKGGKTPTEITPSPRSSVEDLIEDPKSRNIEPISRSYQSQLWHRCLERDGNKCLATGAYSHNHAHPQNALTTHLEAAHIIPFALGSFQANDGEAVDRNATIWVNLRRYFPVLRNMSFTSERINSEENVLMLDSQIHTEFGQFRLIFEATGVTHQYRIKTFRDTATGPIRNLPRNRHVKFRVHKGSCELPDPRLLGIHACIGNFLHMSGQAEIIDKVLEDFEDCGGLAPSGSTNIEDLLAVSGLALLPSNTVLQRPAPSLAGRGDSRAE</sequence>
<reference evidence="4" key="1">
    <citation type="journal article" date="2014" name="Genome Announc.">
        <title>Complete sequencing and chromosome-scale genome assembly of the industrial progenitor strain P2niaD18 from the penicillin producer Penicillium chrysogenum.</title>
        <authorList>
            <person name="Specht T."/>
            <person name="Dahlmann T.A."/>
            <person name="Zadra I."/>
            <person name="Kurnsteiner H."/>
            <person name="Kuck U."/>
        </authorList>
    </citation>
    <scope>NUCLEOTIDE SEQUENCE [LARGE SCALE GENOMIC DNA]</scope>
    <source>
        <strain evidence="4">P2niaD18</strain>
    </source>
</reference>
<dbReference type="SUPFAM" id="SSF50978">
    <property type="entry name" value="WD40 repeat-like"/>
    <property type="match status" value="1"/>
</dbReference>
<dbReference type="InterPro" id="IPR003615">
    <property type="entry name" value="HNH_nuc"/>
</dbReference>
<feature type="repeat" description="WD" evidence="1">
    <location>
        <begin position="958"/>
        <end position="999"/>
    </location>
</feature>
<gene>
    <name evidence="4" type="ORF">EN45_091160</name>
</gene>
<dbReference type="InterPro" id="IPR001680">
    <property type="entry name" value="WD40_rpt"/>
</dbReference>
<evidence type="ECO:0000256" key="1">
    <source>
        <dbReference type="PROSITE-ProRule" id="PRU00221"/>
    </source>
</evidence>
<evidence type="ECO:0000256" key="2">
    <source>
        <dbReference type="SAM" id="MobiDB-lite"/>
    </source>
</evidence>
<dbReference type="Pfam" id="PF13391">
    <property type="entry name" value="HNH_2"/>
    <property type="match status" value="1"/>
</dbReference>
<feature type="compositionally biased region" description="Basic and acidic residues" evidence="2">
    <location>
        <begin position="311"/>
        <end position="329"/>
    </location>
</feature>
<dbReference type="InterPro" id="IPR015943">
    <property type="entry name" value="WD40/YVTN_repeat-like_dom_sf"/>
</dbReference>
<accession>A0A167QMX0</accession>
<dbReference type="InterPro" id="IPR036322">
    <property type="entry name" value="WD40_repeat_dom_sf"/>
</dbReference>
<dbReference type="PROSITE" id="PS50082">
    <property type="entry name" value="WD_REPEATS_2"/>
    <property type="match status" value="3"/>
</dbReference>
<dbReference type="Gene3D" id="2.130.10.10">
    <property type="entry name" value="YVTN repeat-like/Quinoprotein amine dehydrogenase"/>
    <property type="match status" value="4"/>
</dbReference>
<dbReference type="Proteomes" id="UP000076449">
    <property type="component" value="Chromosome III"/>
</dbReference>
<feature type="repeat" description="WD" evidence="1">
    <location>
        <begin position="1061"/>
        <end position="1093"/>
    </location>
</feature>
<feature type="repeat" description="WD" evidence="1">
    <location>
        <begin position="1094"/>
        <end position="1134"/>
    </location>
</feature>
<feature type="region of interest" description="Disordered" evidence="2">
    <location>
        <begin position="309"/>
        <end position="331"/>
    </location>
</feature>
<dbReference type="EMBL" id="CM002800">
    <property type="protein sequence ID" value="KZN84952.1"/>
    <property type="molecule type" value="Genomic_DNA"/>
</dbReference>
<dbReference type="PANTHER" id="PTHR19879:SF9">
    <property type="entry name" value="TRANSCRIPTION INITIATION FACTOR TFIID SUBUNIT 5"/>
    <property type="match status" value="1"/>
</dbReference>
<evidence type="ECO:0000313" key="4">
    <source>
        <dbReference type="EMBL" id="KZN84952.1"/>
    </source>
</evidence>
<feature type="compositionally biased region" description="Low complexity" evidence="2">
    <location>
        <begin position="727"/>
        <end position="736"/>
    </location>
</feature>
<dbReference type="CDD" id="cd00200">
    <property type="entry name" value="WD40"/>
    <property type="match status" value="1"/>
</dbReference>
<keyword evidence="1" id="KW-0853">WD repeat</keyword>
<evidence type="ECO:0000259" key="3">
    <source>
        <dbReference type="Pfam" id="PF13391"/>
    </source>
</evidence>
<protein>
    <submittedName>
        <fullName evidence="4">Vegetative incompatibility protein HET-E-1</fullName>
    </submittedName>
</protein>
<name>A0A167QMX0_PENCH</name>
<dbReference type="PROSITE" id="PS50294">
    <property type="entry name" value="WD_REPEATS_REGION"/>
    <property type="match status" value="2"/>
</dbReference>
<feature type="domain" description="HNH nuclease" evidence="3">
    <location>
        <begin position="1722"/>
        <end position="1816"/>
    </location>
</feature>